<dbReference type="InterPro" id="IPR017900">
    <property type="entry name" value="4Fe4S_Fe_S_CS"/>
</dbReference>
<keyword evidence="3" id="KW-0408">Iron</keyword>
<evidence type="ECO:0000256" key="3">
    <source>
        <dbReference type="ARBA" id="ARBA00023004"/>
    </source>
</evidence>
<organism evidence="6 7">
    <name type="scientific">Desulfonauticus submarinus</name>
    <dbReference type="NCBI Taxonomy" id="206665"/>
    <lineage>
        <taxon>Bacteria</taxon>
        <taxon>Pseudomonadati</taxon>
        <taxon>Thermodesulfobacteriota</taxon>
        <taxon>Desulfovibrionia</taxon>
        <taxon>Desulfovibrionales</taxon>
        <taxon>Desulfonauticaceae</taxon>
        <taxon>Desulfonauticus</taxon>
    </lineage>
</organism>
<dbReference type="PROSITE" id="PS00198">
    <property type="entry name" value="4FE4S_FER_1"/>
    <property type="match status" value="1"/>
</dbReference>
<dbReference type="OrthoDB" id="9803397at2"/>
<gene>
    <name evidence="6" type="ORF">SAMN04488516_101199</name>
</gene>
<keyword evidence="7" id="KW-1185">Reference proteome</keyword>
<dbReference type="SUPFAM" id="SSF54862">
    <property type="entry name" value="4Fe-4S ferredoxins"/>
    <property type="match status" value="1"/>
</dbReference>
<dbReference type="AlphaFoldDB" id="A0A1G9ZWR8"/>
<protein>
    <submittedName>
        <fullName evidence="6">2-oxoglutarate ferredoxin oxidoreductase subunit delta</fullName>
    </submittedName>
</protein>
<dbReference type="EMBL" id="FNIN01000001">
    <property type="protein sequence ID" value="SDN25770.1"/>
    <property type="molecule type" value="Genomic_DNA"/>
</dbReference>
<dbReference type="PANTHER" id="PTHR43687">
    <property type="entry name" value="ADENYLYLSULFATE REDUCTASE, BETA SUBUNIT"/>
    <property type="match status" value="1"/>
</dbReference>
<evidence type="ECO:0000256" key="1">
    <source>
        <dbReference type="ARBA" id="ARBA00022485"/>
    </source>
</evidence>
<feature type="domain" description="4Fe-4S ferredoxin-type" evidence="5">
    <location>
        <begin position="8"/>
        <end position="37"/>
    </location>
</feature>
<proteinExistence type="predicted"/>
<evidence type="ECO:0000259" key="5">
    <source>
        <dbReference type="PROSITE" id="PS51379"/>
    </source>
</evidence>
<dbReference type="PANTHER" id="PTHR43687:SF4">
    <property type="entry name" value="BLR5484 PROTEIN"/>
    <property type="match status" value="1"/>
</dbReference>
<sequence>MVKKKGKTIVTVYSAWCKGCGICVAFCPGKVLEFDEHGKAYPAHMEECINCGFCELHCPDFAISVRPKKDEKCIDEMVKNKDLKK</sequence>
<dbReference type="PROSITE" id="PS51379">
    <property type="entry name" value="4FE4S_FER_2"/>
    <property type="match status" value="2"/>
</dbReference>
<dbReference type="GO" id="GO:0046872">
    <property type="term" value="F:metal ion binding"/>
    <property type="evidence" value="ECO:0007669"/>
    <property type="project" value="UniProtKB-KW"/>
</dbReference>
<dbReference type="Gene3D" id="3.30.70.3270">
    <property type="match status" value="1"/>
</dbReference>
<evidence type="ECO:0000256" key="4">
    <source>
        <dbReference type="ARBA" id="ARBA00023014"/>
    </source>
</evidence>
<keyword evidence="2" id="KW-0479">Metal-binding</keyword>
<dbReference type="STRING" id="206665.SAMN04488516_101199"/>
<dbReference type="Proteomes" id="UP000199602">
    <property type="component" value="Unassembled WGS sequence"/>
</dbReference>
<dbReference type="InterPro" id="IPR017896">
    <property type="entry name" value="4Fe4S_Fe-S-bd"/>
</dbReference>
<dbReference type="RefSeq" id="WP_092062010.1">
    <property type="nucleotide sequence ID" value="NZ_FNIN01000001.1"/>
</dbReference>
<dbReference type="GO" id="GO:0051539">
    <property type="term" value="F:4 iron, 4 sulfur cluster binding"/>
    <property type="evidence" value="ECO:0007669"/>
    <property type="project" value="UniProtKB-KW"/>
</dbReference>
<dbReference type="Gene3D" id="3.30.70.20">
    <property type="match status" value="1"/>
</dbReference>
<evidence type="ECO:0000313" key="6">
    <source>
        <dbReference type="EMBL" id="SDN25770.1"/>
    </source>
</evidence>
<feature type="domain" description="4Fe-4S ferredoxin-type" evidence="5">
    <location>
        <begin position="39"/>
        <end position="68"/>
    </location>
</feature>
<evidence type="ECO:0000256" key="2">
    <source>
        <dbReference type="ARBA" id="ARBA00022723"/>
    </source>
</evidence>
<dbReference type="Pfam" id="PF12838">
    <property type="entry name" value="Fer4_7"/>
    <property type="match status" value="1"/>
</dbReference>
<accession>A0A1G9ZWR8</accession>
<name>A0A1G9ZWR8_9BACT</name>
<keyword evidence="1" id="KW-0004">4Fe-4S</keyword>
<dbReference type="InterPro" id="IPR050572">
    <property type="entry name" value="Fe-S_Ferredoxin"/>
</dbReference>
<reference evidence="6 7" key="1">
    <citation type="submission" date="2016-10" db="EMBL/GenBank/DDBJ databases">
        <authorList>
            <person name="de Groot N.N."/>
        </authorList>
    </citation>
    <scope>NUCLEOTIDE SEQUENCE [LARGE SCALE GENOMIC DNA]</scope>
    <source>
        <strain evidence="6 7">DSM 15269</strain>
    </source>
</reference>
<evidence type="ECO:0000313" key="7">
    <source>
        <dbReference type="Proteomes" id="UP000199602"/>
    </source>
</evidence>
<keyword evidence="4" id="KW-0411">Iron-sulfur</keyword>